<evidence type="ECO:0000256" key="4">
    <source>
        <dbReference type="ARBA" id="ARBA00007920"/>
    </source>
</evidence>
<keyword evidence="7" id="KW-0472">Membrane</keyword>
<dbReference type="GO" id="GO:0016020">
    <property type="term" value="C:membrane"/>
    <property type="evidence" value="ECO:0007669"/>
    <property type="project" value="UniProtKB-SubCell"/>
</dbReference>
<dbReference type="SUPFAM" id="SSF52540">
    <property type="entry name" value="P-loop containing nucleoside triphosphate hydrolases"/>
    <property type="match status" value="1"/>
</dbReference>
<protein>
    <recommendedName>
        <fullName evidence="8">DUF676 domain-containing protein</fullName>
    </recommendedName>
</protein>
<dbReference type="PANTHER" id="PTHR48182">
    <property type="entry name" value="PROTEIN SERAC1"/>
    <property type="match status" value="1"/>
</dbReference>
<comment type="caution">
    <text evidence="9">The sequence shown here is derived from an EMBL/GenBank/DDBJ whole genome shotgun (WGS) entry which is preliminary data.</text>
</comment>
<dbReference type="InterPro" id="IPR029058">
    <property type="entry name" value="AB_hydrolase_fold"/>
</dbReference>
<sequence>MTSPTSSGTIKPAFWRIQNIKASEKDDAIEWLRAQTEELRTSEGQGFSLAADSDRTLCATLTTYERPTPGNYRWRVDQDFIGFTPLCDPDDARVDIIALTGLGGHALGSFRSTDGKTVWLRDFAHEDLPRARFITYGYKTDVAESNSNQGIRELAHTLLDGLASFRRRTLTQQRPLCFVCHSLGGVVLKEALVLSSKASEPHRRELHDVVMATYGLVLMGVPNLGLRHDQLMTVVKGRSNEAFIRDLRVDSTGEPSQFLSSLTAEFSYLDKHCQPPFEIISYYETLESPTLRALGGGSFEMTGPKVLMVNKTSAERIGHLARDIEHLPSHSDIAVLWIHASSAARYDQDLLQFALDLGILRSDADRANVPQLVYDWLRNGCNGRWLMVLDNADDATFLVERKSLARSRLKFLPECPQGSTIVTSRSRKAALQVVDDANVVTLEPMGSETAVALLGRKLRDRTDATTLTNLAAALEYIPLALAQAAAYINARWPMCSVEQYLEKLQKSHMSKTSLLNTGLKERLRDEDAVDSVILTWQISFEHIRQVRPTAAHLLSLLSFYDHQGIPKRLLFMVVESGNANAPCGEHIDGHSSTSREPNLSLTSHDLETDITALQDYKLISMTILSSLEMHRSLQFAARVWLESNGQYQYWAHRSLANLDRVLPTDDYDHWKQWQLLYPHARSSLEIEVTGREASLRRSSILHKAAWFAWACGLHPDCESLATMSLHGKRWYL</sequence>
<dbReference type="InterPro" id="IPR007751">
    <property type="entry name" value="DUF676_lipase-like"/>
</dbReference>
<keyword evidence="10" id="KW-1185">Reference proteome</keyword>
<comment type="similarity">
    <text evidence="4">Belongs to the putative lipase ROG1 family.</text>
</comment>
<dbReference type="GeneID" id="96008075"/>
<dbReference type="InterPro" id="IPR027417">
    <property type="entry name" value="P-loop_NTPase"/>
</dbReference>
<dbReference type="InterPro" id="IPR052374">
    <property type="entry name" value="SERAC1"/>
</dbReference>
<dbReference type="SUPFAM" id="SSF53474">
    <property type="entry name" value="alpha/beta-Hydrolases"/>
    <property type="match status" value="1"/>
</dbReference>
<dbReference type="Gene3D" id="3.40.50.300">
    <property type="entry name" value="P-loop containing nucleotide triphosphate hydrolases"/>
    <property type="match status" value="1"/>
</dbReference>
<evidence type="ECO:0000256" key="5">
    <source>
        <dbReference type="ARBA" id="ARBA00022824"/>
    </source>
</evidence>
<name>A0AB34KNM0_9PEZI</name>
<organism evidence="9 10">
    <name type="scientific">Cladosporium halotolerans</name>
    <dbReference type="NCBI Taxonomy" id="1052096"/>
    <lineage>
        <taxon>Eukaryota</taxon>
        <taxon>Fungi</taxon>
        <taxon>Dikarya</taxon>
        <taxon>Ascomycota</taxon>
        <taxon>Pezizomycotina</taxon>
        <taxon>Dothideomycetes</taxon>
        <taxon>Dothideomycetidae</taxon>
        <taxon>Cladosporiales</taxon>
        <taxon>Cladosporiaceae</taxon>
        <taxon>Cladosporium</taxon>
    </lineage>
</organism>
<dbReference type="GO" id="GO:0005783">
    <property type="term" value="C:endoplasmic reticulum"/>
    <property type="evidence" value="ECO:0007669"/>
    <property type="project" value="UniProtKB-SubCell"/>
</dbReference>
<evidence type="ECO:0000259" key="8">
    <source>
        <dbReference type="Pfam" id="PF05057"/>
    </source>
</evidence>
<feature type="domain" description="DUF676" evidence="8">
    <location>
        <begin position="126"/>
        <end position="231"/>
    </location>
</feature>
<accession>A0AB34KNM0</accession>
<evidence type="ECO:0000313" key="10">
    <source>
        <dbReference type="Proteomes" id="UP000803884"/>
    </source>
</evidence>
<dbReference type="Proteomes" id="UP000803884">
    <property type="component" value="Unassembled WGS sequence"/>
</dbReference>
<dbReference type="PANTHER" id="PTHR48182:SF2">
    <property type="entry name" value="PROTEIN SERAC1"/>
    <property type="match status" value="1"/>
</dbReference>
<reference evidence="9 10" key="1">
    <citation type="journal article" date="2020" name="Microbiol. Resour. Announc.">
        <title>Draft Genome Sequence of a Cladosporium Species Isolated from the Mesophotic Ascidian Didemnum maculosum.</title>
        <authorList>
            <person name="Gioti A."/>
            <person name="Siaperas R."/>
            <person name="Nikolaivits E."/>
            <person name="Le Goff G."/>
            <person name="Ouazzani J."/>
            <person name="Kotoulas G."/>
            <person name="Topakas E."/>
        </authorList>
    </citation>
    <scope>NUCLEOTIDE SEQUENCE [LARGE SCALE GENOMIC DNA]</scope>
    <source>
        <strain evidence="9 10">TM138-S3</strain>
    </source>
</reference>
<comment type="subcellular location">
    <subcellularLocation>
        <location evidence="2">Endoplasmic reticulum</location>
    </subcellularLocation>
    <subcellularLocation>
        <location evidence="3">Membrane</location>
    </subcellularLocation>
    <subcellularLocation>
        <location evidence="1">Mitochondrion</location>
    </subcellularLocation>
</comment>
<dbReference type="GO" id="GO:0005739">
    <property type="term" value="C:mitochondrion"/>
    <property type="evidence" value="ECO:0007669"/>
    <property type="project" value="UniProtKB-SubCell"/>
</dbReference>
<evidence type="ECO:0000313" key="9">
    <source>
        <dbReference type="EMBL" id="KAL1584905.1"/>
    </source>
</evidence>
<keyword evidence="5" id="KW-0256">Endoplasmic reticulum</keyword>
<evidence type="ECO:0000256" key="6">
    <source>
        <dbReference type="ARBA" id="ARBA00023128"/>
    </source>
</evidence>
<evidence type="ECO:0000256" key="1">
    <source>
        <dbReference type="ARBA" id="ARBA00004173"/>
    </source>
</evidence>
<evidence type="ECO:0000256" key="7">
    <source>
        <dbReference type="ARBA" id="ARBA00023136"/>
    </source>
</evidence>
<dbReference type="Pfam" id="PF05057">
    <property type="entry name" value="DUF676"/>
    <property type="match status" value="1"/>
</dbReference>
<dbReference type="EMBL" id="JAAQHG020000023">
    <property type="protein sequence ID" value="KAL1584905.1"/>
    <property type="molecule type" value="Genomic_DNA"/>
</dbReference>
<keyword evidence="6" id="KW-0496">Mitochondrion</keyword>
<evidence type="ECO:0000256" key="3">
    <source>
        <dbReference type="ARBA" id="ARBA00004370"/>
    </source>
</evidence>
<gene>
    <name evidence="9" type="ORF">WHR41_06632</name>
</gene>
<dbReference type="Gene3D" id="3.40.50.1820">
    <property type="entry name" value="alpha/beta hydrolase"/>
    <property type="match status" value="1"/>
</dbReference>
<evidence type="ECO:0000256" key="2">
    <source>
        <dbReference type="ARBA" id="ARBA00004240"/>
    </source>
</evidence>
<proteinExistence type="inferred from homology"/>
<dbReference type="AlphaFoldDB" id="A0AB34KNM0"/>
<dbReference type="RefSeq" id="XP_069228011.1">
    <property type="nucleotide sequence ID" value="XM_069375237.1"/>
</dbReference>